<protein>
    <submittedName>
        <fullName evidence="3">DUF4361 domain-containing protein</fullName>
    </submittedName>
</protein>
<feature type="domain" description="BT-3044-like C-terminal" evidence="1">
    <location>
        <begin position="155"/>
        <end position="264"/>
    </location>
</feature>
<keyword evidence="4" id="KW-1185">Reference proteome</keyword>
<name>A0A8J7LPN3_9FLAO</name>
<sequence>MKKSIYILFALVAIIFTSCLKADLEELPVFEEAEILTFDLEHRYIDKNANGVESMKFKYLTKNDLVIDSLSATITLNPTVPAPSGSFTQEIRREVSLSNIAVSVRISPAATIEPLDGAPTLGVPGDYTVPRKYRVTAADDKTSRDWTINIGALPLINSYEGTYLSTGNVTHPNPAYWEWSGFEKFYSTIDENTIQGSLADNWPGGGSWKVNITINADNTLSLAAAGDSSDTLEKIPGDENSYDPATKTFVLNYRYSGSGGFRIIRETLVLK</sequence>
<dbReference type="EMBL" id="JAELVQ010000031">
    <property type="protein sequence ID" value="MBJ6369598.1"/>
    <property type="molecule type" value="Genomic_DNA"/>
</dbReference>
<organism evidence="3 4">
    <name type="scientific">Snuella sedimenti</name>
    <dbReference type="NCBI Taxonomy" id="2798802"/>
    <lineage>
        <taxon>Bacteria</taxon>
        <taxon>Pseudomonadati</taxon>
        <taxon>Bacteroidota</taxon>
        <taxon>Flavobacteriia</taxon>
        <taxon>Flavobacteriales</taxon>
        <taxon>Flavobacteriaceae</taxon>
        <taxon>Snuella</taxon>
    </lineage>
</organism>
<proteinExistence type="predicted"/>
<dbReference type="Pfam" id="PF14274">
    <property type="entry name" value="BT_3044-like_C"/>
    <property type="match status" value="1"/>
</dbReference>
<dbReference type="InterPro" id="IPR025371">
    <property type="entry name" value="BT_3044-like_C"/>
</dbReference>
<feature type="domain" description="DUF5018" evidence="2">
    <location>
        <begin position="35"/>
        <end position="149"/>
    </location>
</feature>
<dbReference type="AlphaFoldDB" id="A0A8J7LPN3"/>
<dbReference type="InterPro" id="IPR054460">
    <property type="entry name" value="DUF5018-rel"/>
</dbReference>
<evidence type="ECO:0000259" key="1">
    <source>
        <dbReference type="Pfam" id="PF14274"/>
    </source>
</evidence>
<reference evidence="3" key="1">
    <citation type="submission" date="2020-12" db="EMBL/GenBank/DDBJ databases">
        <title>Snuella sp. nov., isolated from sediment in Incheon.</title>
        <authorList>
            <person name="Kim W."/>
        </authorList>
    </citation>
    <scope>NUCLEOTIDE SEQUENCE</scope>
    <source>
        <strain evidence="3">CAU 1569</strain>
    </source>
</reference>
<evidence type="ECO:0000313" key="3">
    <source>
        <dbReference type="EMBL" id="MBJ6369598.1"/>
    </source>
</evidence>
<dbReference type="Proteomes" id="UP000610931">
    <property type="component" value="Unassembled WGS sequence"/>
</dbReference>
<comment type="caution">
    <text evidence="3">The sequence shown here is derived from an EMBL/GenBank/DDBJ whole genome shotgun (WGS) entry which is preliminary data.</text>
</comment>
<evidence type="ECO:0000313" key="4">
    <source>
        <dbReference type="Proteomes" id="UP000610931"/>
    </source>
</evidence>
<dbReference type="RefSeq" id="WP_199116724.1">
    <property type="nucleotide sequence ID" value="NZ_JAELVQ010000031.1"/>
</dbReference>
<evidence type="ECO:0000259" key="2">
    <source>
        <dbReference type="Pfam" id="PF22243"/>
    </source>
</evidence>
<dbReference type="Pfam" id="PF22243">
    <property type="entry name" value="DUF5018-rel"/>
    <property type="match status" value="1"/>
</dbReference>
<accession>A0A8J7LPN3</accession>
<dbReference type="Gene3D" id="2.60.40.4120">
    <property type="match status" value="1"/>
</dbReference>
<dbReference type="PROSITE" id="PS51257">
    <property type="entry name" value="PROKAR_LIPOPROTEIN"/>
    <property type="match status" value="1"/>
</dbReference>
<gene>
    <name evidence="3" type="ORF">JF259_16040</name>
</gene>